<dbReference type="InterPro" id="IPR044861">
    <property type="entry name" value="IPNS-like_FE2OG_OXY"/>
</dbReference>
<dbReference type="InterPro" id="IPR037151">
    <property type="entry name" value="AlkB-like_sf"/>
</dbReference>
<evidence type="ECO:0000313" key="5">
    <source>
        <dbReference type="Proteomes" id="UP001237642"/>
    </source>
</evidence>
<dbReference type="Pfam" id="PF03171">
    <property type="entry name" value="2OG-FeII_Oxy"/>
    <property type="match status" value="1"/>
</dbReference>
<evidence type="ECO:0000256" key="1">
    <source>
        <dbReference type="ARBA" id="ARBA00007879"/>
    </source>
</evidence>
<protein>
    <submittedName>
        <fullName evidence="4">RNA demethylase ALKBH10B</fullName>
    </submittedName>
</protein>
<comment type="caution">
    <text evidence="4">The sequence shown here is derived from an EMBL/GenBank/DDBJ whole genome shotgun (WGS) entry which is preliminary data.</text>
</comment>
<dbReference type="PANTHER" id="PTHR31447:SF2">
    <property type="entry name" value="RNA DEMETHYLASE ALKBH10B"/>
    <property type="match status" value="1"/>
</dbReference>
<reference evidence="4" key="1">
    <citation type="submission" date="2023-02" db="EMBL/GenBank/DDBJ databases">
        <title>Genome of toxic invasive species Heracleum sosnowskyi carries increased number of genes despite the absence of recent whole-genome duplications.</title>
        <authorList>
            <person name="Schelkunov M."/>
            <person name="Shtratnikova V."/>
            <person name="Makarenko M."/>
            <person name="Klepikova A."/>
            <person name="Omelchenko D."/>
            <person name="Novikova G."/>
            <person name="Obukhova E."/>
            <person name="Bogdanov V."/>
            <person name="Penin A."/>
            <person name="Logacheva M."/>
        </authorList>
    </citation>
    <scope>NUCLEOTIDE SEQUENCE</scope>
    <source>
        <strain evidence="4">Hsosn_3</strain>
        <tissue evidence="4">Leaf</tissue>
    </source>
</reference>
<name>A0AAD8GZM1_9APIA</name>
<dbReference type="GO" id="GO:0003729">
    <property type="term" value="F:mRNA binding"/>
    <property type="evidence" value="ECO:0007669"/>
    <property type="project" value="InterPro"/>
</dbReference>
<accession>A0AAD8GZM1</accession>
<dbReference type="InterPro" id="IPR005123">
    <property type="entry name" value="Oxoglu/Fe-dep_dioxygenase_dom"/>
</dbReference>
<dbReference type="Gene3D" id="2.60.120.590">
    <property type="entry name" value="Alpha-ketoglutarate-dependent dioxygenase AlkB-like"/>
    <property type="match status" value="1"/>
</dbReference>
<evidence type="ECO:0000259" key="3">
    <source>
        <dbReference type="PROSITE" id="PS51471"/>
    </source>
</evidence>
<gene>
    <name evidence="4" type="ORF">POM88_050223</name>
</gene>
<evidence type="ECO:0000313" key="4">
    <source>
        <dbReference type="EMBL" id="KAK1356967.1"/>
    </source>
</evidence>
<feature type="region of interest" description="Disordered" evidence="2">
    <location>
        <begin position="139"/>
        <end position="160"/>
    </location>
</feature>
<dbReference type="AlphaFoldDB" id="A0AAD8GZM1"/>
<dbReference type="GO" id="GO:0032451">
    <property type="term" value="F:demethylase activity"/>
    <property type="evidence" value="ECO:0007669"/>
    <property type="project" value="InterPro"/>
</dbReference>
<dbReference type="PANTHER" id="PTHR31447">
    <property type="entry name" value="HYDROXYPROLINE-RICH GLYCOPROTEIN FAMILY PROTEIN-RELATED"/>
    <property type="match status" value="1"/>
</dbReference>
<proteinExistence type="inferred from homology"/>
<reference evidence="4" key="2">
    <citation type="submission" date="2023-05" db="EMBL/GenBank/DDBJ databases">
        <authorList>
            <person name="Schelkunov M.I."/>
        </authorList>
    </citation>
    <scope>NUCLEOTIDE SEQUENCE</scope>
    <source>
        <strain evidence="4">Hsosn_3</strain>
        <tissue evidence="4">Leaf</tissue>
    </source>
</reference>
<dbReference type="EMBL" id="JAUIZM010000011">
    <property type="protein sequence ID" value="KAK1356967.1"/>
    <property type="molecule type" value="Genomic_DNA"/>
</dbReference>
<feature type="domain" description="Fe2OG dioxygenase" evidence="3">
    <location>
        <begin position="312"/>
        <end position="408"/>
    </location>
</feature>
<dbReference type="SUPFAM" id="SSF51197">
    <property type="entry name" value="Clavaminate synthase-like"/>
    <property type="match status" value="1"/>
</dbReference>
<organism evidence="4 5">
    <name type="scientific">Heracleum sosnowskyi</name>
    <dbReference type="NCBI Taxonomy" id="360622"/>
    <lineage>
        <taxon>Eukaryota</taxon>
        <taxon>Viridiplantae</taxon>
        <taxon>Streptophyta</taxon>
        <taxon>Embryophyta</taxon>
        <taxon>Tracheophyta</taxon>
        <taxon>Spermatophyta</taxon>
        <taxon>Magnoliopsida</taxon>
        <taxon>eudicotyledons</taxon>
        <taxon>Gunneridae</taxon>
        <taxon>Pentapetalae</taxon>
        <taxon>asterids</taxon>
        <taxon>campanulids</taxon>
        <taxon>Apiales</taxon>
        <taxon>Apiaceae</taxon>
        <taxon>Apioideae</taxon>
        <taxon>apioid superclade</taxon>
        <taxon>Tordylieae</taxon>
        <taxon>Tordyliinae</taxon>
        <taxon>Heracleum</taxon>
    </lineage>
</organism>
<evidence type="ECO:0000256" key="2">
    <source>
        <dbReference type="SAM" id="MobiDB-lite"/>
    </source>
</evidence>
<dbReference type="Proteomes" id="UP001237642">
    <property type="component" value="Unassembled WGS sequence"/>
</dbReference>
<dbReference type="InterPro" id="IPR044842">
    <property type="entry name" value="ALKBH9B/ALKBH10B-like"/>
</dbReference>
<dbReference type="PROSITE" id="PS51471">
    <property type="entry name" value="FE2OG_OXY"/>
    <property type="match status" value="1"/>
</dbReference>
<dbReference type="GO" id="GO:0006402">
    <property type="term" value="P:mRNA catabolic process"/>
    <property type="evidence" value="ECO:0007669"/>
    <property type="project" value="InterPro"/>
</dbReference>
<sequence length="537" mass="59697">MSPAAGGMSQSDRIPMLIPGISPIPVPGMLSEAFAKDAIISWYRGEFAAANAIIDELCTHITELEGGDNKNYKGVFAAIHRRRLNWVPVLQMQKFYPIADVENELREVARKVNEDEMVKEKMVNEEEVVKEKVVDEMDGADESFGGSNESPKSEITDTGSQEVQHRLQYIEICSKLDDCEARPAQINLTKGFLAKEPVKGHMVNVVRGLKLYDDIFADSELSKLTDYVNELRVAGQNGQLSGETFIMYNQAGQQVKGGIKRELIQLGVPIFGNIQEDAPNPCLKSHIEPIPATLHGVIEHLVQWNLIPENRKPNSCIINFFDEGEFSQPFMKPPHLDQPVSTLLLSESEMAFGRTLASYDDGKYVGSLMLSLKEGSFLVMRGNSADVARHAMCSSSNKRISITFFRVRMDAHEKIRSPMPPMTGTMTLWQPGVPNAYAAVIGALDDYEAMDLVPKWGILRTPDVVPPPVRPMVQSPKRMSQGGTGVFLPWNVNNSRKHTRHLPPRALKGRFFALSSAVETQKPELTSEADMISFEGK</sequence>
<comment type="similarity">
    <text evidence="1">Belongs to the alkB family.</text>
</comment>
<keyword evidence="5" id="KW-1185">Reference proteome</keyword>